<proteinExistence type="predicted"/>
<keyword evidence="2" id="KW-1185">Reference proteome</keyword>
<dbReference type="EMBL" id="CM009300">
    <property type="protein sequence ID" value="KAI9386095.1"/>
    <property type="molecule type" value="Genomic_DNA"/>
</dbReference>
<name>A0ACC0SAZ6_POPTR</name>
<accession>A0ACC0SAZ6</accession>
<sequence length="110" mass="12580">MAFLLVRDSLIRIDLSLGEKRVVVDAYYIAYRPFIVRSPFDSSKDSWVKSNRQEFCHSMVSFLIKEPVMSELEFGMSSIQKGLLHCHVVLLAPYDTIIFHSVGGELNLLN</sequence>
<organism evidence="1 2">
    <name type="scientific">Populus trichocarpa</name>
    <name type="common">Western balsam poplar</name>
    <name type="synonym">Populus balsamifera subsp. trichocarpa</name>
    <dbReference type="NCBI Taxonomy" id="3694"/>
    <lineage>
        <taxon>Eukaryota</taxon>
        <taxon>Viridiplantae</taxon>
        <taxon>Streptophyta</taxon>
        <taxon>Embryophyta</taxon>
        <taxon>Tracheophyta</taxon>
        <taxon>Spermatophyta</taxon>
        <taxon>Magnoliopsida</taxon>
        <taxon>eudicotyledons</taxon>
        <taxon>Gunneridae</taxon>
        <taxon>Pentapetalae</taxon>
        <taxon>rosids</taxon>
        <taxon>fabids</taxon>
        <taxon>Malpighiales</taxon>
        <taxon>Salicaceae</taxon>
        <taxon>Saliceae</taxon>
        <taxon>Populus</taxon>
    </lineage>
</organism>
<protein>
    <submittedName>
        <fullName evidence="1">Uncharacterized protein</fullName>
    </submittedName>
</protein>
<dbReference type="Proteomes" id="UP000006729">
    <property type="component" value="Chromosome 11"/>
</dbReference>
<reference evidence="1 2" key="1">
    <citation type="journal article" date="2006" name="Science">
        <title>The genome of black cottonwood, Populus trichocarpa (Torr. &amp; Gray).</title>
        <authorList>
            <person name="Tuskan G.A."/>
            <person name="Difazio S."/>
            <person name="Jansson S."/>
            <person name="Bohlmann J."/>
            <person name="Grigoriev I."/>
            <person name="Hellsten U."/>
            <person name="Putnam N."/>
            <person name="Ralph S."/>
            <person name="Rombauts S."/>
            <person name="Salamov A."/>
            <person name="Schein J."/>
            <person name="Sterck L."/>
            <person name="Aerts A."/>
            <person name="Bhalerao R.R."/>
            <person name="Bhalerao R.P."/>
            <person name="Blaudez D."/>
            <person name="Boerjan W."/>
            <person name="Brun A."/>
            <person name="Brunner A."/>
            <person name="Busov V."/>
            <person name="Campbell M."/>
            <person name="Carlson J."/>
            <person name="Chalot M."/>
            <person name="Chapman J."/>
            <person name="Chen G.L."/>
            <person name="Cooper D."/>
            <person name="Coutinho P.M."/>
            <person name="Couturier J."/>
            <person name="Covert S."/>
            <person name="Cronk Q."/>
            <person name="Cunningham R."/>
            <person name="Davis J."/>
            <person name="Degroeve S."/>
            <person name="Dejardin A."/>
            <person name="Depamphilis C."/>
            <person name="Detter J."/>
            <person name="Dirks B."/>
            <person name="Dubchak I."/>
            <person name="Duplessis S."/>
            <person name="Ehlting J."/>
            <person name="Ellis B."/>
            <person name="Gendler K."/>
            <person name="Goodstein D."/>
            <person name="Gribskov M."/>
            <person name="Grimwood J."/>
            <person name="Groover A."/>
            <person name="Gunter L."/>
            <person name="Hamberger B."/>
            <person name="Heinze B."/>
            <person name="Helariutta Y."/>
            <person name="Henrissat B."/>
            <person name="Holligan D."/>
            <person name="Holt R."/>
            <person name="Huang W."/>
            <person name="Islam-Faridi N."/>
            <person name="Jones S."/>
            <person name="Jones-Rhoades M."/>
            <person name="Jorgensen R."/>
            <person name="Joshi C."/>
            <person name="Kangasjarvi J."/>
            <person name="Karlsson J."/>
            <person name="Kelleher C."/>
            <person name="Kirkpatrick R."/>
            <person name="Kirst M."/>
            <person name="Kohler A."/>
            <person name="Kalluri U."/>
            <person name="Larimer F."/>
            <person name="Leebens-Mack J."/>
            <person name="Leple J.C."/>
            <person name="Locascio P."/>
            <person name="Lou Y."/>
            <person name="Lucas S."/>
            <person name="Martin F."/>
            <person name="Montanini B."/>
            <person name="Napoli C."/>
            <person name="Nelson D.R."/>
            <person name="Nelson C."/>
            <person name="Nieminen K."/>
            <person name="Nilsson O."/>
            <person name="Pereda V."/>
            <person name="Peter G."/>
            <person name="Philippe R."/>
            <person name="Pilate G."/>
            <person name="Poliakov A."/>
            <person name="Razumovskaya J."/>
            <person name="Richardson P."/>
            <person name="Rinaldi C."/>
            <person name="Ritland K."/>
            <person name="Rouze P."/>
            <person name="Ryaboy D."/>
            <person name="Schmutz J."/>
            <person name="Schrader J."/>
            <person name="Segerman B."/>
            <person name="Shin H."/>
            <person name="Siddiqui A."/>
            <person name="Sterky F."/>
            <person name="Terry A."/>
            <person name="Tsai C.J."/>
            <person name="Uberbacher E."/>
            <person name="Unneberg P."/>
            <person name="Vahala J."/>
            <person name="Wall K."/>
            <person name="Wessler S."/>
            <person name="Yang G."/>
            <person name="Yin T."/>
            <person name="Douglas C."/>
            <person name="Marra M."/>
            <person name="Sandberg G."/>
            <person name="Van de Peer Y."/>
            <person name="Rokhsar D."/>
        </authorList>
    </citation>
    <scope>NUCLEOTIDE SEQUENCE [LARGE SCALE GENOMIC DNA]</scope>
    <source>
        <strain evidence="2">cv. Nisqually</strain>
    </source>
</reference>
<comment type="caution">
    <text evidence="1">The sequence shown here is derived from an EMBL/GenBank/DDBJ whole genome shotgun (WGS) entry which is preliminary data.</text>
</comment>
<evidence type="ECO:0000313" key="2">
    <source>
        <dbReference type="Proteomes" id="UP000006729"/>
    </source>
</evidence>
<gene>
    <name evidence="1" type="ORF">POPTR_011G151550v4</name>
</gene>
<evidence type="ECO:0000313" key="1">
    <source>
        <dbReference type="EMBL" id="KAI9386095.1"/>
    </source>
</evidence>